<evidence type="ECO:0000313" key="1">
    <source>
        <dbReference type="EMBL" id="TKX25679.1"/>
    </source>
</evidence>
<comment type="caution">
    <text evidence="1">The sequence shown here is derived from an EMBL/GenBank/DDBJ whole genome shotgun (WGS) entry which is preliminary data.</text>
</comment>
<accession>A0A4U7B461</accession>
<gene>
    <name evidence="1" type="ORF">C1H76_2329</name>
</gene>
<evidence type="ECO:0000313" key="2">
    <source>
        <dbReference type="Proteomes" id="UP000308133"/>
    </source>
</evidence>
<sequence>MSAVRWFSADNPTHRILPSKKRKTTQERFSTQPQSPNRLLRFAAVLKQRKIGPYIKVYEDDDTFHAVHDYVVGGTSEVNAALRKSRNTVLGSHRHQFILKRLWVDLVMRRNKEAERKRRSATPAALRQLSISFPEKLDSIGNIPTLQLVPSRRHASSGFPFLLGCLAESFAFATFPSKIFAGIGLFIPPSYYYFKQRNLRKAVIHGHIPCWTACWNKTYFGPKGLSVGFDLPGPIFHNTFVHPKRKFLFWQRVLHGPLKAPMRPSRASRRARITIARVTDPVPHAGRMPVIEPLVLPLVQRFLDAIKNRPRDFVEDLERRANERQAIILELRARRKFLQASERLMEAKDLAILPDLP</sequence>
<dbReference type="EMBL" id="PTQR01000028">
    <property type="protein sequence ID" value="TKX25679.1"/>
    <property type="molecule type" value="Genomic_DNA"/>
</dbReference>
<organism evidence="1 2">
    <name type="scientific">Elsinoe australis</name>
    <dbReference type="NCBI Taxonomy" id="40998"/>
    <lineage>
        <taxon>Eukaryota</taxon>
        <taxon>Fungi</taxon>
        <taxon>Dikarya</taxon>
        <taxon>Ascomycota</taxon>
        <taxon>Pezizomycotina</taxon>
        <taxon>Dothideomycetes</taxon>
        <taxon>Dothideomycetidae</taxon>
        <taxon>Myriangiales</taxon>
        <taxon>Elsinoaceae</taxon>
        <taxon>Elsinoe</taxon>
    </lineage>
</organism>
<reference evidence="1 2" key="1">
    <citation type="submission" date="2018-02" db="EMBL/GenBank/DDBJ databases">
        <title>Draft genome sequences of Elsinoe sp., causing black scab on jojoba.</title>
        <authorList>
            <person name="Stodart B."/>
            <person name="Jeffress S."/>
            <person name="Ash G."/>
            <person name="Arun Chinnappa K."/>
        </authorList>
    </citation>
    <scope>NUCLEOTIDE SEQUENCE [LARGE SCALE GENOMIC DNA]</scope>
    <source>
        <strain evidence="1 2">Hillstone_2</strain>
    </source>
</reference>
<dbReference type="Proteomes" id="UP000308133">
    <property type="component" value="Unassembled WGS sequence"/>
</dbReference>
<protein>
    <submittedName>
        <fullName evidence="1">Uncharacterized protein</fullName>
    </submittedName>
</protein>
<dbReference type="AlphaFoldDB" id="A0A4U7B461"/>
<proteinExistence type="predicted"/>
<name>A0A4U7B461_9PEZI</name>